<dbReference type="AlphaFoldDB" id="A0A4R5DFD6"/>
<reference evidence="1 2" key="1">
    <citation type="submission" date="2019-03" db="EMBL/GenBank/DDBJ databases">
        <title>Draft genome sequences of novel Actinobacteria.</title>
        <authorList>
            <person name="Sahin N."/>
            <person name="Ay H."/>
            <person name="Saygin H."/>
        </authorList>
    </citation>
    <scope>NUCLEOTIDE SEQUENCE [LARGE SCALE GENOMIC DNA]</scope>
    <source>
        <strain evidence="1 2">5K138</strain>
    </source>
</reference>
<organism evidence="1 2">
    <name type="scientific">Jiangella asiatica</name>
    <dbReference type="NCBI Taxonomy" id="2530372"/>
    <lineage>
        <taxon>Bacteria</taxon>
        <taxon>Bacillati</taxon>
        <taxon>Actinomycetota</taxon>
        <taxon>Actinomycetes</taxon>
        <taxon>Jiangellales</taxon>
        <taxon>Jiangellaceae</taxon>
        <taxon>Jiangella</taxon>
    </lineage>
</organism>
<sequence length="176" mass="19215">MMPETFEVPPSPYLAADWLAARHAWVRQLAERIAGPLDHDVNWPDTIAQAVRDCEANQAAWAEYERRRRAPEDDAAYARWEANGPTSTPEAHAFGVMSSGEKNLIRLVATLAGRTAWSLTDVSFDQRGAAVLADWLAIVHAQLPAWLYPPASDDALVARLAAVSDATNGPVTAISR</sequence>
<proteinExistence type="predicted"/>
<accession>A0A4R5DFD6</accession>
<comment type="caution">
    <text evidence="1">The sequence shown here is derived from an EMBL/GenBank/DDBJ whole genome shotgun (WGS) entry which is preliminary data.</text>
</comment>
<dbReference type="OrthoDB" id="5181456at2"/>
<dbReference type="EMBL" id="SMKZ01000007">
    <property type="protein sequence ID" value="TDE12626.1"/>
    <property type="molecule type" value="Genomic_DNA"/>
</dbReference>
<dbReference type="Proteomes" id="UP000294739">
    <property type="component" value="Unassembled WGS sequence"/>
</dbReference>
<name>A0A4R5DFD6_9ACTN</name>
<gene>
    <name evidence="1" type="ORF">E1269_07260</name>
</gene>
<keyword evidence="2" id="KW-1185">Reference proteome</keyword>
<evidence type="ECO:0000313" key="2">
    <source>
        <dbReference type="Proteomes" id="UP000294739"/>
    </source>
</evidence>
<dbReference type="InParanoid" id="A0A4R5DFD6"/>
<protein>
    <submittedName>
        <fullName evidence="1">Uncharacterized protein</fullName>
    </submittedName>
</protein>
<evidence type="ECO:0000313" key="1">
    <source>
        <dbReference type="EMBL" id="TDE12626.1"/>
    </source>
</evidence>
<dbReference type="RefSeq" id="WP_131892875.1">
    <property type="nucleotide sequence ID" value="NZ_SMKZ01000007.1"/>
</dbReference>